<evidence type="ECO:0000256" key="1">
    <source>
        <dbReference type="SAM" id="MobiDB-lite"/>
    </source>
</evidence>
<evidence type="ECO:0000313" key="2">
    <source>
        <dbReference type="EMBL" id="KAJ1170187.1"/>
    </source>
</evidence>
<feature type="region of interest" description="Disordered" evidence="1">
    <location>
        <begin position="42"/>
        <end position="101"/>
    </location>
</feature>
<dbReference type="EMBL" id="JANPWB010000007">
    <property type="protein sequence ID" value="KAJ1170187.1"/>
    <property type="molecule type" value="Genomic_DNA"/>
</dbReference>
<keyword evidence="3" id="KW-1185">Reference proteome</keyword>
<name>A0AAV7T1A3_PLEWA</name>
<sequence length="101" mass="11121">MFGVGTGRLGKRGHLGQPGRPGPGLKTPPELRMRQIQAWAIREDERPITKPPYKRTRSRSKPSQKAKTSNAVLGQNMGLKPPLETSETDIEGRGNTHLAIK</sequence>
<dbReference type="Proteomes" id="UP001066276">
    <property type="component" value="Chromosome 4_1"/>
</dbReference>
<accession>A0AAV7T1A3</accession>
<feature type="region of interest" description="Disordered" evidence="1">
    <location>
        <begin position="1"/>
        <end position="30"/>
    </location>
</feature>
<comment type="caution">
    <text evidence="2">The sequence shown here is derived from an EMBL/GenBank/DDBJ whole genome shotgun (WGS) entry which is preliminary data.</text>
</comment>
<protein>
    <submittedName>
        <fullName evidence="2">Uncharacterized protein</fullName>
    </submittedName>
</protein>
<gene>
    <name evidence="2" type="ORF">NDU88_002068</name>
</gene>
<organism evidence="2 3">
    <name type="scientific">Pleurodeles waltl</name>
    <name type="common">Iberian ribbed newt</name>
    <dbReference type="NCBI Taxonomy" id="8319"/>
    <lineage>
        <taxon>Eukaryota</taxon>
        <taxon>Metazoa</taxon>
        <taxon>Chordata</taxon>
        <taxon>Craniata</taxon>
        <taxon>Vertebrata</taxon>
        <taxon>Euteleostomi</taxon>
        <taxon>Amphibia</taxon>
        <taxon>Batrachia</taxon>
        <taxon>Caudata</taxon>
        <taxon>Salamandroidea</taxon>
        <taxon>Salamandridae</taxon>
        <taxon>Pleurodelinae</taxon>
        <taxon>Pleurodeles</taxon>
    </lineage>
</organism>
<evidence type="ECO:0000313" key="3">
    <source>
        <dbReference type="Proteomes" id="UP001066276"/>
    </source>
</evidence>
<reference evidence="2" key="1">
    <citation type="journal article" date="2022" name="bioRxiv">
        <title>Sequencing and chromosome-scale assembly of the giantPleurodeles waltlgenome.</title>
        <authorList>
            <person name="Brown T."/>
            <person name="Elewa A."/>
            <person name="Iarovenko S."/>
            <person name="Subramanian E."/>
            <person name="Araus A.J."/>
            <person name="Petzold A."/>
            <person name="Susuki M."/>
            <person name="Suzuki K.-i.T."/>
            <person name="Hayashi T."/>
            <person name="Toyoda A."/>
            <person name="Oliveira C."/>
            <person name="Osipova E."/>
            <person name="Leigh N.D."/>
            <person name="Simon A."/>
            <person name="Yun M.H."/>
        </authorList>
    </citation>
    <scope>NUCLEOTIDE SEQUENCE</scope>
    <source>
        <strain evidence="2">20211129_DDA</strain>
        <tissue evidence="2">Liver</tissue>
    </source>
</reference>
<proteinExistence type="predicted"/>
<feature type="compositionally biased region" description="Basic residues" evidence="1">
    <location>
        <begin position="52"/>
        <end position="64"/>
    </location>
</feature>
<dbReference type="AlphaFoldDB" id="A0AAV7T1A3"/>